<reference evidence="3" key="1">
    <citation type="journal article" date="2019" name="Int. J. Syst. Evol. Microbiol.">
        <title>The Global Catalogue of Microorganisms (GCM) 10K type strain sequencing project: providing services to taxonomists for standard genome sequencing and annotation.</title>
        <authorList>
            <consortium name="The Broad Institute Genomics Platform"/>
            <consortium name="The Broad Institute Genome Sequencing Center for Infectious Disease"/>
            <person name="Wu L."/>
            <person name="Ma J."/>
        </authorList>
    </citation>
    <scope>NUCLEOTIDE SEQUENCE [LARGE SCALE GENOMIC DNA]</scope>
    <source>
        <strain evidence="3">CCUG 43114</strain>
    </source>
</reference>
<accession>A0ABW0GP65</accession>
<keyword evidence="3" id="KW-1185">Reference proteome</keyword>
<dbReference type="PANTHER" id="PTHR19288:SF95">
    <property type="entry name" value="D-GLYCEROL 3-PHOSPHATE PHOSPHATASE"/>
    <property type="match status" value="1"/>
</dbReference>
<dbReference type="InterPro" id="IPR036412">
    <property type="entry name" value="HAD-like_sf"/>
</dbReference>
<evidence type="ECO:0000313" key="2">
    <source>
        <dbReference type="EMBL" id="MFC5381777.1"/>
    </source>
</evidence>
<dbReference type="Proteomes" id="UP001596122">
    <property type="component" value="Unassembled WGS sequence"/>
</dbReference>
<name>A0ABW0GP65_9MICO</name>
<dbReference type="InterPro" id="IPR023214">
    <property type="entry name" value="HAD_sf"/>
</dbReference>
<comment type="caution">
    <text evidence="2">The sequence shown here is derived from an EMBL/GenBank/DDBJ whole genome shotgun (WGS) entry which is preliminary data.</text>
</comment>
<gene>
    <name evidence="2" type="ORF">ACFPJ6_13385</name>
</gene>
<organism evidence="2 3">
    <name type="scientific">Aquipuribacter nitratireducens</name>
    <dbReference type="NCBI Taxonomy" id="650104"/>
    <lineage>
        <taxon>Bacteria</taxon>
        <taxon>Bacillati</taxon>
        <taxon>Actinomycetota</taxon>
        <taxon>Actinomycetes</taxon>
        <taxon>Micrococcales</taxon>
        <taxon>Intrasporangiaceae</taxon>
        <taxon>Aquipuribacter</taxon>
    </lineage>
</organism>
<dbReference type="Pfam" id="PF13344">
    <property type="entry name" value="Hydrolase_6"/>
    <property type="match status" value="1"/>
</dbReference>
<comment type="similarity">
    <text evidence="1">Belongs to the HAD-like hydrolase superfamily.</text>
</comment>
<keyword evidence="2" id="KW-0378">Hydrolase</keyword>
<dbReference type="RefSeq" id="WP_340271601.1">
    <property type="nucleotide sequence ID" value="NZ_JBBEOG010000013.1"/>
</dbReference>
<dbReference type="SUPFAM" id="SSF56784">
    <property type="entry name" value="HAD-like"/>
    <property type="match status" value="1"/>
</dbReference>
<dbReference type="Pfam" id="PF13242">
    <property type="entry name" value="Hydrolase_like"/>
    <property type="match status" value="1"/>
</dbReference>
<dbReference type="EMBL" id="JBHSLD010000012">
    <property type="protein sequence ID" value="MFC5381777.1"/>
    <property type="molecule type" value="Genomic_DNA"/>
</dbReference>
<dbReference type="GO" id="GO:0016787">
    <property type="term" value="F:hydrolase activity"/>
    <property type="evidence" value="ECO:0007669"/>
    <property type="project" value="UniProtKB-KW"/>
</dbReference>
<dbReference type="PIRSF" id="PIRSF000915">
    <property type="entry name" value="PGP-type_phosphatase"/>
    <property type="match status" value="1"/>
</dbReference>
<proteinExistence type="inferred from homology"/>
<evidence type="ECO:0000256" key="1">
    <source>
        <dbReference type="PIRNR" id="PIRNR000915"/>
    </source>
</evidence>
<dbReference type="PANTHER" id="PTHR19288">
    <property type="entry name" value="4-NITROPHENYLPHOSPHATASE-RELATED"/>
    <property type="match status" value="1"/>
</dbReference>
<dbReference type="Gene3D" id="3.40.50.1000">
    <property type="entry name" value="HAD superfamily/HAD-like"/>
    <property type="match status" value="2"/>
</dbReference>
<sequence length="309" mass="31685">MTGPLDGTLMGRHDALLLDLDGVVYEDDHPVAGAVAAIEAVRAAGVPVRFVTNNASRTPAQVADRLRRLGVPAEPEEVLGSAQAAAHLLAGRDDVPDGASVGVVGGEGLLAALRDVGLDPALARDLDAAPSALVQGFSPDLGWLDLAAGTRWVREGVLWVATNLDLTYPSSLGIAPGNGLMVHAVATAAGRRPDAVAGKPLPHLFRTAAEAAAARSPLVVGDRLDTDLAGAVAAGHTGALVLTGVHGVDDALAAEVDERPHVLLRDLGELVDPAALARVDERTAVLRQAWADSGATPEARERLDRSLGT</sequence>
<protein>
    <submittedName>
        <fullName evidence="2">HAD-IIA family hydrolase</fullName>
    </submittedName>
</protein>
<dbReference type="InterPro" id="IPR006357">
    <property type="entry name" value="HAD-SF_hydro_IIA"/>
</dbReference>
<evidence type="ECO:0000313" key="3">
    <source>
        <dbReference type="Proteomes" id="UP001596122"/>
    </source>
</evidence>
<dbReference type="NCBIfam" id="TIGR01460">
    <property type="entry name" value="HAD-SF-IIA"/>
    <property type="match status" value="1"/>
</dbReference>